<accession>A0A6J4KR94</accession>
<feature type="compositionally biased region" description="Basic and acidic residues" evidence="1">
    <location>
        <begin position="1"/>
        <end position="12"/>
    </location>
</feature>
<name>A0A6J4KR94_9BACT</name>
<keyword evidence="2" id="KW-0560">Oxidoreductase</keyword>
<feature type="non-terminal residue" evidence="2">
    <location>
        <position position="1"/>
    </location>
</feature>
<dbReference type="AlphaFoldDB" id="A0A6J4KR94"/>
<sequence length="130" mass="14032">RGDAAVDPHRGAGDGAPPRRPGERRRPARHPPRQAQGHERDGVDDPSLQARDGGAAPAGRRVLRPDGEPQGGEGLLHGERRHVEAGALAHPPAVVRQPQRDPEDGGGAPPLGRDRDQRQHRHRDGRDRPV</sequence>
<keyword evidence="2" id="KW-0830">Ubiquinone</keyword>
<evidence type="ECO:0000313" key="2">
    <source>
        <dbReference type="EMBL" id="CAA9312312.1"/>
    </source>
</evidence>
<dbReference type="GO" id="GO:0016491">
    <property type="term" value="F:oxidoreductase activity"/>
    <property type="evidence" value="ECO:0007669"/>
    <property type="project" value="UniProtKB-KW"/>
</dbReference>
<dbReference type="EC" id="1.6.5.3" evidence="2"/>
<gene>
    <name evidence="2" type="ORF">AVDCRST_MAG40-1047</name>
</gene>
<protein>
    <submittedName>
        <fullName evidence="2">NADH-ubiquinone oxidoreductase chain D</fullName>
        <ecNumber evidence="2">1.6.5.3</ecNumber>
    </submittedName>
</protein>
<feature type="compositionally biased region" description="Low complexity" evidence="1">
    <location>
        <begin position="50"/>
        <end position="60"/>
    </location>
</feature>
<organism evidence="2">
    <name type="scientific">uncultured Gemmatimonadaceae bacterium</name>
    <dbReference type="NCBI Taxonomy" id="246130"/>
    <lineage>
        <taxon>Bacteria</taxon>
        <taxon>Pseudomonadati</taxon>
        <taxon>Gemmatimonadota</taxon>
        <taxon>Gemmatimonadia</taxon>
        <taxon>Gemmatimonadales</taxon>
        <taxon>Gemmatimonadaceae</taxon>
        <taxon>environmental samples</taxon>
    </lineage>
</organism>
<feature type="non-terminal residue" evidence="2">
    <location>
        <position position="130"/>
    </location>
</feature>
<proteinExistence type="predicted"/>
<evidence type="ECO:0000256" key="1">
    <source>
        <dbReference type="SAM" id="MobiDB-lite"/>
    </source>
</evidence>
<dbReference type="EMBL" id="CADCTX010000307">
    <property type="protein sequence ID" value="CAA9312312.1"/>
    <property type="molecule type" value="Genomic_DNA"/>
</dbReference>
<reference evidence="2" key="1">
    <citation type="submission" date="2020-02" db="EMBL/GenBank/DDBJ databases">
        <authorList>
            <person name="Meier V. D."/>
        </authorList>
    </citation>
    <scope>NUCLEOTIDE SEQUENCE</scope>
    <source>
        <strain evidence="2">AVDCRST_MAG40</strain>
    </source>
</reference>
<feature type="region of interest" description="Disordered" evidence="1">
    <location>
        <begin position="1"/>
        <end position="130"/>
    </location>
</feature>